<dbReference type="PANTHER" id="PTHR40275">
    <property type="entry name" value="SSL7038 PROTEIN"/>
    <property type="match status" value="1"/>
</dbReference>
<proteinExistence type="predicted"/>
<evidence type="ECO:0000313" key="1">
    <source>
        <dbReference type="EMBL" id="OBU66059.1"/>
    </source>
</evidence>
<dbReference type="SUPFAM" id="SSF47413">
    <property type="entry name" value="lambda repressor-like DNA-binding domains"/>
    <property type="match status" value="1"/>
</dbReference>
<name>A0A1A6XTZ7_STEMA</name>
<organism evidence="1 2">
    <name type="scientific">Stenotrophomonas maltophilia</name>
    <name type="common">Pseudomonas maltophilia</name>
    <name type="synonym">Xanthomonas maltophilia</name>
    <dbReference type="NCBI Taxonomy" id="40324"/>
    <lineage>
        <taxon>Bacteria</taxon>
        <taxon>Pseudomonadati</taxon>
        <taxon>Pseudomonadota</taxon>
        <taxon>Gammaproteobacteria</taxon>
        <taxon>Lysobacterales</taxon>
        <taxon>Lysobacteraceae</taxon>
        <taxon>Stenotrophomonas</taxon>
        <taxon>Stenotrophomonas maltophilia group</taxon>
    </lineage>
</organism>
<dbReference type="Pfam" id="PF21716">
    <property type="entry name" value="dnstrm_HI1420"/>
    <property type="match status" value="1"/>
</dbReference>
<accession>A0A1A6XTZ7</accession>
<dbReference type="InterPro" id="IPR010982">
    <property type="entry name" value="Lambda_DNA-bd_dom_sf"/>
</dbReference>
<dbReference type="OrthoDB" id="9798416at2"/>
<reference evidence="1 2" key="1">
    <citation type="submission" date="2016-05" db="EMBL/GenBank/DDBJ databases">
        <title>Draft Genome Sequences of Stenotrophomonas maltophilia Strains Sm32COP, Sm41DVV, Sm46PAILV, SmF3, SmF22, SmSOFb1 and SmCVFa1, Isolated from Different Manures, in France.</title>
        <authorList>
            <person name="Nazaret S."/>
            <person name="Bodilis J."/>
        </authorList>
    </citation>
    <scope>NUCLEOTIDE SEQUENCE [LARGE SCALE GENOMIC DNA]</scope>
    <source>
        <strain evidence="1 2">Sm46PAILV</strain>
    </source>
</reference>
<protein>
    <submittedName>
        <fullName evidence="1">Addiction module antitoxin</fullName>
    </submittedName>
</protein>
<evidence type="ECO:0000313" key="2">
    <source>
        <dbReference type="Proteomes" id="UP000092256"/>
    </source>
</evidence>
<gene>
    <name evidence="1" type="ORF">A9K58_13070</name>
</gene>
<dbReference type="PANTHER" id="PTHR40275:SF1">
    <property type="entry name" value="SSL7038 PROTEIN"/>
    <property type="match status" value="1"/>
</dbReference>
<dbReference type="NCBIfam" id="TIGR02684">
    <property type="entry name" value="dnstrm_HI1420"/>
    <property type="match status" value="1"/>
</dbReference>
<dbReference type="GO" id="GO:0003677">
    <property type="term" value="F:DNA binding"/>
    <property type="evidence" value="ECO:0007669"/>
    <property type="project" value="InterPro"/>
</dbReference>
<dbReference type="RefSeq" id="WP_004136660.1">
    <property type="nucleotide sequence ID" value="NZ_CP040432.1"/>
</dbReference>
<dbReference type="AlphaFoldDB" id="A0A1A6XTZ7"/>
<dbReference type="PATRIC" id="fig|40324.138.peg.2418"/>
<dbReference type="InterPro" id="IPR014057">
    <property type="entry name" value="HI1420"/>
</dbReference>
<dbReference type="Proteomes" id="UP000092256">
    <property type="component" value="Unassembled WGS sequence"/>
</dbReference>
<sequence length="102" mass="10662">MSKLKTIPFDPADYLDDDVAIATYLSEALAAGDAGHFQEALGTVARARGMGGVAEVSGLGRESLYKALRPGAHPRFDTVQRVLSALGVHLIVQADKQPAGTA</sequence>
<dbReference type="EMBL" id="LYVJ01000009">
    <property type="protein sequence ID" value="OBU66059.1"/>
    <property type="molecule type" value="Genomic_DNA"/>
</dbReference>
<comment type="caution">
    <text evidence="1">The sequence shown here is derived from an EMBL/GenBank/DDBJ whole genome shotgun (WGS) entry which is preliminary data.</text>
</comment>